<dbReference type="EMBL" id="JAWDGP010004263">
    <property type="protein sequence ID" value="KAK3765944.1"/>
    <property type="molecule type" value="Genomic_DNA"/>
</dbReference>
<reference evidence="2" key="1">
    <citation type="journal article" date="2023" name="G3 (Bethesda)">
        <title>A reference genome for the long-term kleptoplast-retaining sea slug Elysia crispata morphotype clarki.</title>
        <authorList>
            <person name="Eastman K.E."/>
            <person name="Pendleton A.L."/>
            <person name="Shaikh M.A."/>
            <person name="Suttiyut T."/>
            <person name="Ogas R."/>
            <person name="Tomko P."/>
            <person name="Gavelis G."/>
            <person name="Widhalm J.R."/>
            <person name="Wisecaver J.H."/>
        </authorList>
    </citation>
    <scope>NUCLEOTIDE SEQUENCE</scope>
    <source>
        <strain evidence="2">ECLA1</strain>
    </source>
</reference>
<protein>
    <submittedName>
        <fullName evidence="2">Uncharacterized protein</fullName>
    </submittedName>
</protein>
<evidence type="ECO:0000313" key="2">
    <source>
        <dbReference type="EMBL" id="KAK3765944.1"/>
    </source>
</evidence>
<feature type="region of interest" description="Disordered" evidence="1">
    <location>
        <begin position="41"/>
        <end position="75"/>
    </location>
</feature>
<keyword evidence="3" id="KW-1185">Reference proteome</keyword>
<dbReference type="Proteomes" id="UP001283361">
    <property type="component" value="Unassembled WGS sequence"/>
</dbReference>
<sequence>MKTTTVSFPPRCIVILRHARTLFLKRASKEDLIVRVRGAESAGGLRRTSGSPVHPRQENCVHQGPSRGERQIHSYRGRTVNTAWKTNVLYQ</sequence>
<evidence type="ECO:0000256" key="1">
    <source>
        <dbReference type="SAM" id="MobiDB-lite"/>
    </source>
</evidence>
<proteinExistence type="predicted"/>
<evidence type="ECO:0000313" key="3">
    <source>
        <dbReference type="Proteomes" id="UP001283361"/>
    </source>
</evidence>
<comment type="caution">
    <text evidence="2">The sequence shown here is derived from an EMBL/GenBank/DDBJ whole genome shotgun (WGS) entry which is preliminary data.</text>
</comment>
<organism evidence="2 3">
    <name type="scientific">Elysia crispata</name>
    <name type="common">lettuce slug</name>
    <dbReference type="NCBI Taxonomy" id="231223"/>
    <lineage>
        <taxon>Eukaryota</taxon>
        <taxon>Metazoa</taxon>
        <taxon>Spiralia</taxon>
        <taxon>Lophotrochozoa</taxon>
        <taxon>Mollusca</taxon>
        <taxon>Gastropoda</taxon>
        <taxon>Heterobranchia</taxon>
        <taxon>Euthyneura</taxon>
        <taxon>Panpulmonata</taxon>
        <taxon>Sacoglossa</taxon>
        <taxon>Placobranchoidea</taxon>
        <taxon>Plakobranchidae</taxon>
        <taxon>Elysia</taxon>
    </lineage>
</organism>
<name>A0AAE1DCS6_9GAST</name>
<gene>
    <name evidence="2" type="ORF">RRG08_002188</name>
</gene>
<accession>A0AAE1DCS6</accession>
<dbReference type="AlphaFoldDB" id="A0AAE1DCS6"/>